<comment type="caution">
    <text evidence="2">The sequence shown here is derived from an EMBL/GenBank/DDBJ whole genome shotgun (WGS) entry which is preliminary data.</text>
</comment>
<keyword evidence="2" id="KW-0418">Kinase</keyword>
<reference evidence="2" key="1">
    <citation type="submission" date="2020-10" db="EMBL/GenBank/DDBJ databases">
        <authorList>
            <person name="Hahn C.J."/>
            <person name="Laso-Perez R."/>
            <person name="Vulcano F."/>
            <person name="Vaziourakis K.-M."/>
            <person name="Stokke R."/>
            <person name="Steen I.H."/>
            <person name="Teske A."/>
            <person name="Boetius A."/>
            <person name="Liebeke M."/>
            <person name="Amann R."/>
            <person name="Knittel K."/>
        </authorList>
    </citation>
    <scope>NUCLEOTIDE SEQUENCE</scope>
    <source>
        <strain evidence="2">Gfbio:e3339647-f889-4370-9287-4fb5cb688e4c:AG392J18_GoMArc1</strain>
    </source>
</reference>
<proteinExistence type="predicted"/>
<dbReference type="Proteomes" id="UP000612009">
    <property type="component" value="Unassembled WGS sequence"/>
</dbReference>
<keyword evidence="2" id="KW-0808">Transferase</keyword>
<dbReference type="InterPro" id="IPR027417">
    <property type="entry name" value="P-loop_NTPase"/>
</dbReference>
<dbReference type="InterPro" id="IPR008144">
    <property type="entry name" value="Guanylate_kin-like_dom"/>
</dbReference>
<feature type="domain" description="Guanylate kinase-like" evidence="1">
    <location>
        <begin position="3"/>
        <end position="192"/>
    </location>
</feature>
<dbReference type="SUPFAM" id="SSF52540">
    <property type="entry name" value="P-loop containing nucleoside triphosphate hydrolases"/>
    <property type="match status" value="2"/>
</dbReference>
<protein>
    <submittedName>
        <fullName evidence="2">Guanylate kinase</fullName>
        <ecNumber evidence="2">2.7.4.8</ecNumber>
    </submittedName>
</protein>
<dbReference type="AlphaFoldDB" id="A0A811TIH4"/>
<organism evidence="2 3">
    <name type="scientific">Candidatus Argoarchaeum ethanivorans</name>
    <dbReference type="NCBI Taxonomy" id="2608793"/>
    <lineage>
        <taxon>Archaea</taxon>
        <taxon>Methanobacteriati</taxon>
        <taxon>Methanobacteriota</taxon>
        <taxon>Stenosarchaea group</taxon>
        <taxon>Methanomicrobia</taxon>
        <taxon>Methanosarcinales</taxon>
        <taxon>Methanosarcinales incertae sedis</taxon>
        <taxon>GOM Arc I cluster</taxon>
        <taxon>Candidatus Argoarchaeum</taxon>
    </lineage>
</organism>
<dbReference type="GO" id="GO:0004385">
    <property type="term" value="F:GMP kinase activity"/>
    <property type="evidence" value="ECO:0007669"/>
    <property type="project" value="UniProtKB-EC"/>
</dbReference>
<accession>A0A811TIH4</accession>
<dbReference type="EMBL" id="CAJHIR010000042">
    <property type="protein sequence ID" value="CAD6494277.1"/>
    <property type="molecule type" value="Genomic_DNA"/>
</dbReference>
<dbReference type="PROSITE" id="PS50052">
    <property type="entry name" value="GUANYLATE_KINASE_2"/>
    <property type="match status" value="1"/>
</dbReference>
<evidence type="ECO:0000313" key="3">
    <source>
        <dbReference type="Proteomes" id="UP000612009"/>
    </source>
</evidence>
<evidence type="ECO:0000313" key="2">
    <source>
        <dbReference type="EMBL" id="CAD6494277.1"/>
    </source>
</evidence>
<evidence type="ECO:0000259" key="1">
    <source>
        <dbReference type="PROSITE" id="PS50052"/>
    </source>
</evidence>
<name>A0A811TIH4_9EURY</name>
<dbReference type="Gene3D" id="3.40.50.300">
    <property type="entry name" value="P-loop containing nucleotide triphosphate hydrolases"/>
    <property type="match status" value="2"/>
</dbReference>
<gene>
    <name evidence="2" type="primary">gmk_2</name>
    <name evidence="2" type="ORF">LAKADJCE_00689</name>
</gene>
<sequence length="390" mass="45876">MSSRLYIISGSSGSGKTELLDLIQNQATSKAVLAPKYSTRNERKGEFDDIRHVDRIDDEEYTFVYPMNNYTYGIKAEEITDLLGRGYNVFIILSDLRIVEEVKQFFGSIAVSLYIFRNLSADQLEKVLEEREMARGINPVDTVPLERQRQTRLNRLYFIQRKYVDNITLFDHIILNIRKPQDMLQQVINLVEGYENGIVHKDMRGPVIFLIAAAPGAGKRTLTTAMYGFGRKSITVVKKATTRKIHDDDGPEIYHVDEINHTKFNINYSFHDKYTEYGIETGIMWQNLSKGRSQILITNMQQFRKFREMFGPLVVCVYLHATRTMKQLFEWQVERHGDEEKAKRKVEELDRIHQDYISNIAEFQHVLLNTLEKEDFWEQMLRLMRFYRDR</sequence>
<dbReference type="EC" id="2.7.4.8" evidence="2"/>